<dbReference type="Pfam" id="PF02080">
    <property type="entry name" value="TrkA_C"/>
    <property type="match status" value="1"/>
</dbReference>
<keyword evidence="4" id="KW-1003">Cell membrane</keyword>
<dbReference type="PANTHER" id="PTHR32507:SF7">
    <property type="entry name" value="K(+)_H(+) ANTIPORTER NHAP2"/>
    <property type="match status" value="1"/>
</dbReference>
<organism evidence="11 12">
    <name type="scientific">Mycolicibacterium frederiksbergense</name>
    <dbReference type="NCBI Taxonomy" id="117567"/>
    <lineage>
        <taxon>Bacteria</taxon>
        <taxon>Bacillati</taxon>
        <taxon>Actinomycetota</taxon>
        <taxon>Actinomycetes</taxon>
        <taxon>Mycobacteriales</taxon>
        <taxon>Mycobacteriaceae</taxon>
        <taxon>Mycolicibacterium</taxon>
    </lineage>
</organism>
<evidence type="ECO:0000256" key="6">
    <source>
        <dbReference type="ARBA" id="ARBA00022989"/>
    </source>
</evidence>
<dbReference type="Gene3D" id="3.30.70.1450">
    <property type="entry name" value="Regulator of K+ conductance, C-terminal domain"/>
    <property type="match status" value="1"/>
</dbReference>
<keyword evidence="8 9" id="KW-0472">Membrane</keyword>
<dbReference type="InterPro" id="IPR006153">
    <property type="entry name" value="Cation/H_exchanger_TM"/>
</dbReference>
<evidence type="ECO:0000256" key="9">
    <source>
        <dbReference type="SAM" id="Phobius"/>
    </source>
</evidence>
<keyword evidence="5 9" id="KW-0812">Transmembrane</keyword>
<keyword evidence="2" id="KW-0813">Transport</keyword>
<evidence type="ECO:0000256" key="8">
    <source>
        <dbReference type="ARBA" id="ARBA00023136"/>
    </source>
</evidence>
<dbReference type="InterPro" id="IPR006037">
    <property type="entry name" value="RCK_C"/>
</dbReference>
<evidence type="ECO:0000256" key="2">
    <source>
        <dbReference type="ARBA" id="ARBA00022448"/>
    </source>
</evidence>
<feature type="transmembrane region" description="Helical" evidence="9">
    <location>
        <begin position="360"/>
        <end position="383"/>
    </location>
</feature>
<feature type="transmembrane region" description="Helical" evidence="9">
    <location>
        <begin position="120"/>
        <end position="140"/>
    </location>
</feature>
<feature type="transmembrane region" description="Helical" evidence="9">
    <location>
        <begin position="331"/>
        <end position="354"/>
    </location>
</feature>
<dbReference type="Proteomes" id="UP001160130">
    <property type="component" value="Unassembled WGS sequence"/>
</dbReference>
<evidence type="ECO:0000313" key="12">
    <source>
        <dbReference type="Proteomes" id="UP001160130"/>
    </source>
</evidence>
<feature type="transmembrane region" description="Helical" evidence="9">
    <location>
        <begin position="216"/>
        <end position="234"/>
    </location>
</feature>
<evidence type="ECO:0000313" key="11">
    <source>
        <dbReference type="EMBL" id="MDH6197033.1"/>
    </source>
</evidence>
<feature type="transmembrane region" description="Helical" evidence="9">
    <location>
        <begin position="161"/>
        <end position="179"/>
    </location>
</feature>
<dbReference type="NCBIfam" id="NF003715">
    <property type="entry name" value="PRK05326.1-2"/>
    <property type="match status" value="1"/>
</dbReference>
<sequence length="498" mass="52779">MSLNQLYLTLLIGGLVLLASIVGTRVATRIGFPSLLFFLLVGMVLGVDGFGLAFSNVELARNVCTTALAVILVEGGLTTRYSDIRAVLAPATVLATAGVVISTVVTAVGAHLLLHMDWQLALLLGAIVASTDAAAVFSVLRILPLPRRLAGLLEAESGLNDAPAVILVLMFSVVPFVFHPEGAITDLLYELVTGSLLGLVVGFAGALALRRIALPASGLYPIATFGLGLVAFAAAGSAHASGFIAAYLASVVLANSGLPHRSATRSFAEGLGWLAQIGLFVLLGLLVNPHDLADDVVPAIAIGLVLLLVARPVSVLLSLTGFRIPFREQLFLSWAGLRGAVPIVLATFPIVAGVPDSYRLLNIVFVLVVIFTLVQGPSIRFVANALGLITRDITREIQVEAAPLDVLDAELLTMTVQPHSRLHNVTILELRLPDPAVITLIIRNGRTFVPLPDTRLAVGDELLIVTTSKMRTTAEARLRAVSRRGKLAYWFDEYGRED</sequence>
<feature type="transmembrane region" description="Helical" evidence="9">
    <location>
        <begin position="35"/>
        <end position="54"/>
    </location>
</feature>
<gene>
    <name evidence="11" type="ORF">M2272_003686</name>
</gene>
<evidence type="ECO:0000256" key="3">
    <source>
        <dbReference type="ARBA" id="ARBA00022449"/>
    </source>
</evidence>
<reference evidence="11 12" key="1">
    <citation type="submission" date="2023-04" db="EMBL/GenBank/DDBJ databases">
        <title>Forest soil microbial communities from Buena Vista Peninsula, Colon Province, Panama.</title>
        <authorList>
            <person name="Bouskill N."/>
        </authorList>
    </citation>
    <scope>NUCLEOTIDE SEQUENCE [LARGE SCALE GENOMIC DNA]</scope>
    <source>
        <strain evidence="11 12">AC80</strain>
    </source>
</reference>
<evidence type="ECO:0000259" key="10">
    <source>
        <dbReference type="PROSITE" id="PS51202"/>
    </source>
</evidence>
<dbReference type="NCBIfam" id="NF003716">
    <property type="entry name" value="PRK05326.1-3"/>
    <property type="match status" value="1"/>
</dbReference>
<keyword evidence="3" id="KW-0050">Antiport</keyword>
<feature type="transmembrane region" description="Helical" evidence="9">
    <location>
        <begin position="191"/>
        <end position="209"/>
    </location>
</feature>
<evidence type="ECO:0000256" key="1">
    <source>
        <dbReference type="ARBA" id="ARBA00004651"/>
    </source>
</evidence>
<dbReference type="EMBL" id="JARXVE010000006">
    <property type="protein sequence ID" value="MDH6197033.1"/>
    <property type="molecule type" value="Genomic_DNA"/>
</dbReference>
<dbReference type="RefSeq" id="WP_280833660.1">
    <property type="nucleotide sequence ID" value="NZ_JARXVE010000006.1"/>
</dbReference>
<accession>A0ABT6L254</accession>
<feature type="transmembrane region" description="Helical" evidence="9">
    <location>
        <begin position="60"/>
        <end position="79"/>
    </location>
</feature>
<dbReference type="InterPro" id="IPR036721">
    <property type="entry name" value="RCK_C_sf"/>
</dbReference>
<name>A0ABT6L254_9MYCO</name>
<evidence type="ECO:0000256" key="4">
    <source>
        <dbReference type="ARBA" id="ARBA00022475"/>
    </source>
</evidence>
<comment type="subcellular location">
    <subcellularLocation>
        <location evidence="1">Cell membrane</location>
        <topology evidence="1">Multi-pass membrane protein</topology>
    </subcellularLocation>
</comment>
<feature type="transmembrane region" description="Helical" evidence="9">
    <location>
        <begin position="6"/>
        <end position="23"/>
    </location>
</feature>
<dbReference type="Gene3D" id="1.20.1530.20">
    <property type="match status" value="1"/>
</dbReference>
<feature type="domain" description="RCK C-terminal" evidence="10">
    <location>
        <begin position="399"/>
        <end position="481"/>
    </location>
</feature>
<keyword evidence="7" id="KW-0406">Ion transport</keyword>
<feature type="transmembrane region" description="Helical" evidence="9">
    <location>
        <begin position="240"/>
        <end position="258"/>
    </location>
</feature>
<comment type="caution">
    <text evidence="11">The sequence shown here is derived from an EMBL/GenBank/DDBJ whole genome shotgun (WGS) entry which is preliminary data.</text>
</comment>
<protein>
    <submittedName>
        <fullName evidence="11">Cell volume regulation protein A</fullName>
    </submittedName>
</protein>
<keyword evidence="6 9" id="KW-1133">Transmembrane helix</keyword>
<proteinExistence type="predicted"/>
<feature type="transmembrane region" description="Helical" evidence="9">
    <location>
        <begin position="270"/>
        <end position="287"/>
    </location>
</feature>
<feature type="transmembrane region" description="Helical" evidence="9">
    <location>
        <begin position="91"/>
        <end position="114"/>
    </location>
</feature>
<evidence type="ECO:0000256" key="5">
    <source>
        <dbReference type="ARBA" id="ARBA00022692"/>
    </source>
</evidence>
<dbReference type="PROSITE" id="PS51202">
    <property type="entry name" value="RCK_C"/>
    <property type="match status" value="1"/>
</dbReference>
<evidence type="ECO:0000256" key="7">
    <source>
        <dbReference type="ARBA" id="ARBA00023065"/>
    </source>
</evidence>
<dbReference type="PANTHER" id="PTHR32507">
    <property type="entry name" value="NA(+)/H(+) ANTIPORTER 1"/>
    <property type="match status" value="1"/>
</dbReference>
<dbReference type="SUPFAM" id="SSF116726">
    <property type="entry name" value="TrkA C-terminal domain-like"/>
    <property type="match status" value="1"/>
</dbReference>
<dbReference type="InterPro" id="IPR038770">
    <property type="entry name" value="Na+/solute_symporter_sf"/>
</dbReference>
<keyword evidence="12" id="KW-1185">Reference proteome</keyword>
<dbReference type="Pfam" id="PF00999">
    <property type="entry name" value="Na_H_Exchanger"/>
    <property type="match status" value="1"/>
</dbReference>
<feature type="transmembrane region" description="Helical" evidence="9">
    <location>
        <begin position="299"/>
        <end position="319"/>
    </location>
</feature>